<dbReference type="OrthoDB" id="9825259at2"/>
<dbReference type="RefSeq" id="WP_125226439.1">
    <property type="nucleotide sequence ID" value="NZ_RQYT01000001.1"/>
</dbReference>
<reference evidence="2 3" key="1">
    <citation type="submission" date="2018-11" db="EMBL/GenBank/DDBJ databases">
        <title>Genomes From Bacteria Associated with the Canine Oral Cavity: a Test Case for Automated Genome-Based Taxonomic Assignment.</title>
        <authorList>
            <person name="Coil D.A."/>
            <person name="Jospin G."/>
            <person name="Darling A.E."/>
            <person name="Wallis C."/>
            <person name="Davis I.J."/>
            <person name="Harris S."/>
            <person name="Eisen J.A."/>
            <person name="Holcombe L.J."/>
            <person name="O'Flynn C."/>
        </authorList>
    </citation>
    <scope>NUCLEOTIDE SEQUENCE [LARGE SCALE GENOMIC DNA]</scope>
    <source>
        <strain evidence="2 3">OH2822_COT-296</strain>
    </source>
</reference>
<sequence length="196" mass="21136">MNAEPVATRASGPKKSRPHRFPLVVGAVSVGVASLLVVWSGFHPHGNFEASLLGLGALAVAAPAWLWLLIQCIRRSRFHPGLVALPLTLLLALGATRVGVVRNLGWELARPSLEHAVAEGTCPGWAGPVPVSRCVSLGDRATAFHIRNDGFLVSGGWAHIADPEVAAELLTRSHLQNEGYRFKEIGDSWYLFEVVW</sequence>
<organism evidence="2 3">
    <name type="scientific">Arachnia propionica</name>
    <dbReference type="NCBI Taxonomy" id="1750"/>
    <lineage>
        <taxon>Bacteria</taxon>
        <taxon>Bacillati</taxon>
        <taxon>Actinomycetota</taxon>
        <taxon>Actinomycetes</taxon>
        <taxon>Propionibacteriales</taxon>
        <taxon>Propionibacteriaceae</taxon>
        <taxon>Arachnia</taxon>
    </lineage>
</organism>
<evidence type="ECO:0000313" key="3">
    <source>
        <dbReference type="Proteomes" id="UP000280935"/>
    </source>
</evidence>
<feature type="transmembrane region" description="Helical" evidence="1">
    <location>
        <begin position="21"/>
        <end position="42"/>
    </location>
</feature>
<evidence type="ECO:0000256" key="1">
    <source>
        <dbReference type="SAM" id="Phobius"/>
    </source>
</evidence>
<proteinExistence type="predicted"/>
<gene>
    <name evidence="2" type="ORF">EII35_00155</name>
</gene>
<evidence type="ECO:0000313" key="2">
    <source>
        <dbReference type="EMBL" id="RRD51337.1"/>
    </source>
</evidence>
<name>A0A3P1X045_9ACTN</name>
<keyword evidence="1" id="KW-0472">Membrane</keyword>
<feature type="transmembrane region" description="Helical" evidence="1">
    <location>
        <begin position="82"/>
        <end position="100"/>
    </location>
</feature>
<dbReference type="AlphaFoldDB" id="A0A3P1X045"/>
<dbReference type="EMBL" id="RQYT01000001">
    <property type="protein sequence ID" value="RRD51337.1"/>
    <property type="molecule type" value="Genomic_DNA"/>
</dbReference>
<protein>
    <submittedName>
        <fullName evidence="2">Uncharacterized protein</fullName>
    </submittedName>
</protein>
<keyword evidence="1" id="KW-0812">Transmembrane</keyword>
<comment type="caution">
    <text evidence="2">The sequence shown here is derived from an EMBL/GenBank/DDBJ whole genome shotgun (WGS) entry which is preliminary data.</text>
</comment>
<keyword evidence="1" id="KW-1133">Transmembrane helix</keyword>
<accession>A0A3P1X045</accession>
<feature type="transmembrane region" description="Helical" evidence="1">
    <location>
        <begin position="48"/>
        <end position="70"/>
    </location>
</feature>
<dbReference type="Proteomes" id="UP000280935">
    <property type="component" value="Unassembled WGS sequence"/>
</dbReference>